<dbReference type="OrthoDB" id="3791417at2759"/>
<dbReference type="AlphaFoldDB" id="A0A6A5X0V4"/>
<evidence type="ECO:0000256" key="1">
    <source>
        <dbReference type="SAM" id="MobiDB-lite"/>
    </source>
</evidence>
<dbReference type="EMBL" id="ML977560">
    <property type="protein sequence ID" value="KAF2006251.1"/>
    <property type="molecule type" value="Genomic_DNA"/>
</dbReference>
<accession>A0A6A5X0V4</accession>
<dbReference type="Proteomes" id="UP000799779">
    <property type="component" value="Unassembled WGS sequence"/>
</dbReference>
<organism evidence="2 3">
    <name type="scientific">Amniculicola lignicola CBS 123094</name>
    <dbReference type="NCBI Taxonomy" id="1392246"/>
    <lineage>
        <taxon>Eukaryota</taxon>
        <taxon>Fungi</taxon>
        <taxon>Dikarya</taxon>
        <taxon>Ascomycota</taxon>
        <taxon>Pezizomycotina</taxon>
        <taxon>Dothideomycetes</taxon>
        <taxon>Pleosporomycetidae</taxon>
        <taxon>Pleosporales</taxon>
        <taxon>Amniculicolaceae</taxon>
        <taxon>Amniculicola</taxon>
    </lineage>
</organism>
<evidence type="ECO:0000313" key="2">
    <source>
        <dbReference type="EMBL" id="KAF2006251.1"/>
    </source>
</evidence>
<proteinExistence type="predicted"/>
<protein>
    <submittedName>
        <fullName evidence="2">Uncharacterized protein</fullName>
    </submittedName>
</protein>
<gene>
    <name evidence="2" type="ORF">P154DRAFT_529929</name>
</gene>
<name>A0A6A5X0V4_9PLEO</name>
<feature type="region of interest" description="Disordered" evidence="1">
    <location>
        <begin position="221"/>
        <end position="264"/>
    </location>
</feature>
<keyword evidence="3" id="KW-1185">Reference proteome</keyword>
<sequence length="312" mass="34645">MLATQFQDILFGNYVLNELDKWLAPLQHPDVEILDYIFLHEQASLTLIDWIVERMFGHEKGVVKVLAHFIKKVLNEKRRMENDVVSNQVCKNETKGESSMNLALSGTQNINEEKQPNSIERVASIDDETIKNPGLGLSRVPTLIRHPKSVNVLDRVLMPDFNHYVSKQGPSVLIQLEPELRYHHTGDIRGKPRPSVNGNFTPYRPRKVVSFPPFPLSHPFPSTWTQSPGRIRSSTADPIGQHKPPTAAPSIGDAAMDGNIGKSAVDVTGNPGGVMRQFTISRKPVPGAIPAELQGSVVSPRELLARLLKAIL</sequence>
<feature type="compositionally biased region" description="Polar residues" evidence="1">
    <location>
        <begin position="223"/>
        <end position="236"/>
    </location>
</feature>
<evidence type="ECO:0000313" key="3">
    <source>
        <dbReference type="Proteomes" id="UP000799779"/>
    </source>
</evidence>
<reference evidence="2" key="1">
    <citation type="journal article" date="2020" name="Stud. Mycol.">
        <title>101 Dothideomycetes genomes: a test case for predicting lifestyles and emergence of pathogens.</title>
        <authorList>
            <person name="Haridas S."/>
            <person name="Albert R."/>
            <person name="Binder M."/>
            <person name="Bloem J."/>
            <person name="Labutti K."/>
            <person name="Salamov A."/>
            <person name="Andreopoulos B."/>
            <person name="Baker S."/>
            <person name="Barry K."/>
            <person name="Bills G."/>
            <person name="Bluhm B."/>
            <person name="Cannon C."/>
            <person name="Castanera R."/>
            <person name="Culley D."/>
            <person name="Daum C."/>
            <person name="Ezra D."/>
            <person name="Gonzalez J."/>
            <person name="Henrissat B."/>
            <person name="Kuo A."/>
            <person name="Liang C."/>
            <person name="Lipzen A."/>
            <person name="Lutzoni F."/>
            <person name="Magnuson J."/>
            <person name="Mondo S."/>
            <person name="Nolan M."/>
            <person name="Ohm R."/>
            <person name="Pangilinan J."/>
            <person name="Park H.-J."/>
            <person name="Ramirez L."/>
            <person name="Alfaro M."/>
            <person name="Sun H."/>
            <person name="Tritt A."/>
            <person name="Yoshinaga Y."/>
            <person name="Zwiers L.-H."/>
            <person name="Turgeon B."/>
            <person name="Goodwin S."/>
            <person name="Spatafora J."/>
            <person name="Crous P."/>
            <person name="Grigoriev I."/>
        </authorList>
    </citation>
    <scope>NUCLEOTIDE SEQUENCE</scope>
    <source>
        <strain evidence="2">CBS 123094</strain>
    </source>
</reference>